<dbReference type="RefSeq" id="WP_186281285.1">
    <property type="nucleotide sequence ID" value="NZ_JACMSF010000005.1"/>
</dbReference>
<feature type="region of interest" description="Disordered" evidence="1">
    <location>
        <begin position="1"/>
        <end position="32"/>
    </location>
</feature>
<dbReference type="AlphaFoldDB" id="A0A7X1J0R2"/>
<dbReference type="EMBL" id="JACMSF010000005">
    <property type="protein sequence ID" value="MBC2901430.1"/>
    <property type="molecule type" value="Genomic_DNA"/>
</dbReference>
<protein>
    <submittedName>
        <fullName evidence="3">Uncharacterized protein</fullName>
    </submittedName>
</protein>
<gene>
    <name evidence="3" type="ORF">H4N64_07380</name>
</gene>
<keyword evidence="2" id="KW-0472">Membrane</keyword>
<sequence length="239" mass="24521">MGEQLSDGGTAGRRRAHPQGTASGPQGVGAGPDLEALLAAAMRPADVDAEGERRAVAAFRAARDAGAHRARTRRRDDWRPRTRRRTVRSLRATLSLFVASLALGGVAFAAMGTTGSSSDASSKGHGTPTQSTAPSEPDPEPSSAASGTGQGPSERPSTAQDTEAQCRAYEQVASNGKALESVAWKRLVEAAGGEEKVAGYCAEQLVRETAESGKPGADNANSGGNPGQGKENDKAGKKN</sequence>
<keyword evidence="4" id="KW-1185">Reference proteome</keyword>
<evidence type="ECO:0000313" key="4">
    <source>
        <dbReference type="Proteomes" id="UP000584670"/>
    </source>
</evidence>
<feature type="transmembrane region" description="Helical" evidence="2">
    <location>
        <begin position="89"/>
        <end position="111"/>
    </location>
</feature>
<evidence type="ECO:0000256" key="1">
    <source>
        <dbReference type="SAM" id="MobiDB-lite"/>
    </source>
</evidence>
<keyword evidence="2" id="KW-0812">Transmembrane</keyword>
<evidence type="ECO:0000256" key="2">
    <source>
        <dbReference type="SAM" id="Phobius"/>
    </source>
</evidence>
<keyword evidence="2" id="KW-1133">Transmembrane helix</keyword>
<feature type="region of interest" description="Disordered" evidence="1">
    <location>
        <begin position="209"/>
        <end position="239"/>
    </location>
</feature>
<evidence type="ECO:0000313" key="3">
    <source>
        <dbReference type="EMBL" id="MBC2901430.1"/>
    </source>
</evidence>
<accession>A0A7X1J0R2</accession>
<reference evidence="3 4" key="1">
    <citation type="submission" date="2020-08" db="EMBL/GenBank/DDBJ databases">
        <title>Streptomyces sp. PSKA01 genome sequencing and assembly.</title>
        <authorList>
            <person name="Mandal S."/>
            <person name="Maiti P.K."/>
            <person name="Das P."/>
        </authorList>
    </citation>
    <scope>NUCLEOTIDE SEQUENCE [LARGE SCALE GENOMIC DNA]</scope>
    <source>
        <strain evidence="3 4">PSKA01</strain>
    </source>
</reference>
<name>A0A7X1J0R2_9ACTN</name>
<proteinExistence type="predicted"/>
<feature type="region of interest" description="Disordered" evidence="1">
    <location>
        <begin position="113"/>
        <end position="174"/>
    </location>
</feature>
<comment type="caution">
    <text evidence="3">The sequence shown here is derived from an EMBL/GenBank/DDBJ whole genome shotgun (WGS) entry which is preliminary data.</text>
</comment>
<dbReference type="Proteomes" id="UP000584670">
    <property type="component" value="Unassembled WGS sequence"/>
</dbReference>
<organism evidence="3 4">
    <name type="scientific">Streptomyces cupreus</name>
    <dbReference type="NCBI Taxonomy" id="2759956"/>
    <lineage>
        <taxon>Bacteria</taxon>
        <taxon>Bacillati</taxon>
        <taxon>Actinomycetota</taxon>
        <taxon>Actinomycetes</taxon>
        <taxon>Kitasatosporales</taxon>
        <taxon>Streptomycetaceae</taxon>
        <taxon>Streptomyces</taxon>
    </lineage>
</organism>
<feature type="compositionally biased region" description="Basic and acidic residues" evidence="1">
    <location>
        <begin position="230"/>
        <end position="239"/>
    </location>
</feature>
<feature type="region of interest" description="Disordered" evidence="1">
    <location>
        <begin position="61"/>
        <end position="81"/>
    </location>
</feature>